<name>A0ABS4F8Z8_9BACL</name>
<dbReference type="Proteomes" id="UP000706926">
    <property type="component" value="Unassembled WGS sequence"/>
</dbReference>
<gene>
    <name evidence="1" type="ORF">J2Z18_001823</name>
</gene>
<comment type="caution">
    <text evidence="1">The sequence shown here is derived from an EMBL/GenBank/DDBJ whole genome shotgun (WGS) entry which is preliminary data.</text>
</comment>
<reference evidence="1 2" key="1">
    <citation type="submission" date="2021-03" db="EMBL/GenBank/DDBJ databases">
        <title>Genomic Encyclopedia of Type Strains, Phase IV (KMG-IV): sequencing the most valuable type-strain genomes for metagenomic binning, comparative biology and taxonomic classification.</title>
        <authorList>
            <person name="Goeker M."/>
        </authorList>
    </citation>
    <scope>NUCLEOTIDE SEQUENCE [LARGE SCALE GENOMIC DNA]</scope>
    <source>
        <strain evidence="1 2">DSM 15596</strain>
    </source>
</reference>
<organism evidence="1 2">
    <name type="scientific">Paenibacillus lactis</name>
    <dbReference type="NCBI Taxonomy" id="228574"/>
    <lineage>
        <taxon>Bacteria</taxon>
        <taxon>Bacillati</taxon>
        <taxon>Bacillota</taxon>
        <taxon>Bacilli</taxon>
        <taxon>Bacillales</taxon>
        <taxon>Paenibacillaceae</taxon>
        <taxon>Paenibacillus</taxon>
    </lineage>
</organism>
<evidence type="ECO:0000313" key="1">
    <source>
        <dbReference type="EMBL" id="MBP1892721.1"/>
    </source>
</evidence>
<keyword evidence="2" id="KW-1185">Reference proteome</keyword>
<protein>
    <submittedName>
        <fullName evidence="1">Uncharacterized protein</fullName>
    </submittedName>
</protein>
<sequence length="33" mass="3721">MEELDPCWGLSSLWGFRITSPCQTVRISPPKGE</sequence>
<evidence type="ECO:0000313" key="2">
    <source>
        <dbReference type="Proteomes" id="UP000706926"/>
    </source>
</evidence>
<proteinExistence type="predicted"/>
<accession>A0ABS4F8Z8</accession>
<dbReference type="EMBL" id="JAGGKI010000004">
    <property type="protein sequence ID" value="MBP1892721.1"/>
    <property type="molecule type" value="Genomic_DNA"/>
</dbReference>